<organism evidence="6 7">
    <name type="scientific">Streptomyces violascens</name>
    <dbReference type="NCBI Taxonomy" id="67381"/>
    <lineage>
        <taxon>Bacteria</taxon>
        <taxon>Bacillati</taxon>
        <taxon>Actinomycetota</taxon>
        <taxon>Actinomycetes</taxon>
        <taxon>Kitasatosporales</taxon>
        <taxon>Streptomycetaceae</taxon>
        <taxon>Streptomyces</taxon>
    </lineage>
</organism>
<dbReference type="Gene3D" id="3.40.50.150">
    <property type="entry name" value="Vaccinia Virus protein VP39"/>
    <property type="match status" value="1"/>
</dbReference>
<dbReference type="InterPro" id="IPR036390">
    <property type="entry name" value="WH_DNA-bd_sf"/>
</dbReference>
<keyword evidence="2" id="KW-0808">Transferase</keyword>
<dbReference type="GO" id="GO:0008168">
    <property type="term" value="F:methyltransferase activity"/>
    <property type="evidence" value="ECO:0007669"/>
    <property type="project" value="UniProtKB-KW"/>
</dbReference>
<evidence type="ECO:0000313" key="7">
    <source>
        <dbReference type="Proteomes" id="UP001050808"/>
    </source>
</evidence>
<dbReference type="GO" id="GO:0032259">
    <property type="term" value="P:methylation"/>
    <property type="evidence" value="ECO:0007669"/>
    <property type="project" value="UniProtKB-KW"/>
</dbReference>
<dbReference type="Proteomes" id="UP001050808">
    <property type="component" value="Unassembled WGS sequence"/>
</dbReference>
<accession>A0ABQ3QRT9</accession>
<dbReference type="InterPro" id="IPR036388">
    <property type="entry name" value="WH-like_DNA-bd_sf"/>
</dbReference>
<evidence type="ECO:0000256" key="1">
    <source>
        <dbReference type="ARBA" id="ARBA00022603"/>
    </source>
</evidence>
<evidence type="ECO:0000259" key="5">
    <source>
        <dbReference type="Pfam" id="PF08100"/>
    </source>
</evidence>
<keyword evidence="7" id="KW-1185">Reference proteome</keyword>
<dbReference type="Pfam" id="PF00891">
    <property type="entry name" value="Methyltransf_2"/>
    <property type="match status" value="1"/>
</dbReference>
<evidence type="ECO:0000256" key="2">
    <source>
        <dbReference type="ARBA" id="ARBA00022679"/>
    </source>
</evidence>
<dbReference type="PANTHER" id="PTHR43712:SF2">
    <property type="entry name" value="O-METHYLTRANSFERASE CICE"/>
    <property type="match status" value="1"/>
</dbReference>
<evidence type="ECO:0000259" key="4">
    <source>
        <dbReference type="Pfam" id="PF00891"/>
    </source>
</evidence>
<gene>
    <name evidence="6" type="ORF">Sviol_44090</name>
</gene>
<dbReference type="PANTHER" id="PTHR43712">
    <property type="entry name" value="PUTATIVE (AFU_ORTHOLOGUE AFUA_4G14580)-RELATED"/>
    <property type="match status" value="1"/>
</dbReference>
<dbReference type="InterPro" id="IPR001077">
    <property type="entry name" value="COMT_C"/>
</dbReference>
<feature type="domain" description="O-methyltransferase C-terminal" evidence="4">
    <location>
        <begin position="163"/>
        <end position="314"/>
    </location>
</feature>
<keyword evidence="3" id="KW-0949">S-adenosyl-L-methionine</keyword>
<comment type="caution">
    <text evidence="6">The sequence shown here is derived from an EMBL/GenBank/DDBJ whole genome shotgun (WGS) entry which is preliminary data.</text>
</comment>
<dbReference type="InterPro" id="IPR016461">
    <property type="entry name" value="COMT-like"/>
</dbReference>
<dbReference type="CDD" id="cd02440">
    <property type="entry name" value="AdoMet_MTases"/>
    <property type="match status" value="1"/>
</dbReference>
<evidence type="ECO:0000256" key="3">
    <source>
        <dbReference type="ARBA" id="ARBA00022691"/>
    </source>
</evidence>
<dbReference type="InterPro" id="IPR029063">
    <property type="entry name" value="SAM-dependent_MTases_sf"/>
</dbReference>
<evidence type="ECO:0000313" key="6">
    <source>
        <dbReference type="EMBL" id="GHI40001.1"/>
    </source>
</evidence>
<dbReference type="PROSITE" id="PS51683">
    <property type="entry name" value="SAM_OMT_II"/>
    <property type="match status" value="1"/>
</dbReference>
<dbReference type="InterPro" id="IPR012967">
    <property type="entry name" value="COMT_dimerisation"/>
</dbReference>
<reference evidence="6" key="1">
    <citation type="submission" date="2024-05" db="EMBL/GenBank/DDBJ databases">
        <title>Whole genome shotgun sequence of Streptomyces violascens NBRC 12920.</title>
        <authorList>
            <person name="Komaki H."/>
            <person name="Tamura T."/>
        </authorList>
    </citation>
    <scope>NUCLEOTIDE SEQUENCE</scope>
    <source>
        <strain evidence="6">NBRC 12920</strain>
    </source>
</reference>
<dbReference type="RefSeq" id="WP_189959332.1">
    <property type="nucleotide sequence ID" value="NZ_BMUA01000001.1"/>
</dbReference>
<dbReference type="EMBL" id="BNDY01000017">
    <property type="protein sequence ID" value="GHI40001.1"/>
    <property type="molecule type" value="Genomic_DNA"/>
</dbReference>
<keyword evidence="1 6" id="KW-0489">Methyltransferase</keyword>
<dbReference type="Gene3D" id="1.10.10.10">
    <property type="entry name" value="Winged helix-like DNA-binding domain superfamily/Winged helix DNA-binding domain"/>
    <property type="match status" value="1"/>
</dbReference>
<protein>
    <submittedName>
        <fullName evidence="6">Methyltransferase</fullName>
    </submittedName>
</protein>
<dbReference type="Pfam" id="PF08100">
    <property type="entry name" value="Dimerisation"/>
    <property type="match status" value="1"/>
</dbReference>
<proteinExistence type="predicted"/>
<dbReference type="SUPFAM" id="SSF53335">
    <property type="entry name" value="S-adenosyl-L-methionine-dependent methyltransferases"/>
    <property type="match status" value="1"/>
</dbReference>
<sequence>MDAAQPSPEKIMQIATGNWAASILAVGAIHSVFTHLDNGSATPQDVAKQAGISVRGSQVLLDGLVGLGLVEVSDGAYRNSPEASAFLVEGKPSYFGAFARHQFMDMARWSTLPEVARTGDPVAPDTADVTENPFWESLVPAIAPLSVPSALTAAEKLDLAQAGAVSVLDVGGGSGIYSVVWLGINRQARSTQIDWANVNRIAVAFTARHGVAERFRTIDGDFHTVDFGTAEYDVGVYSHLAHQETPDDNVAVFRKFRSALKPGGTLVVNDFVVDDGRTGPPFSLIFHSMMLLQTRHGSTWTKHDYEVWLQEAGFTDISFHPTPSPATLVLAR</sequence>
<feature type="domain" description="O-methyltransferase dimerisation" evidence="5">
    <location>
        <begin position="13"/>
        <end position="88"/>
    </location>
</feature>
<dbReference type="SUPFAM" id="SSF46785">
    <property type="entry name" value="Winged helix' DNA-binding domain"/>
    <property type="match status" value="1"/>
</dbReference>
<name>A0ABQ3QRT9_9ACTN</name>